<comment type="subcellular location">
    <subcellularLocation>
        <location evidence="1">Cell envelope</location>
    </subcellularLocation>
</comment>
<evidence type="ECO:0000256" key="4">
    <source>
        <dbReference type="SAM" id="MobiDB-lite"/>
    </source>
</evidence>
<proteinExistence type="predicted"/>
<accession>A0AAD2PVC2</accession>
<protein>
    <recommendedName>
        <fullName evidence="8">L domain-like protein</fullName>
    </recommendedName>
</protein>
<keyword evidence="5" id="KW-0812">Transmembrane</keyword>
<keyword evidence="2" id="KW-0433">Leucine-rich repeat</keyword>
<evidence type="ECO:0000256" key="3">
    <source>
        <dbReference type="ARBA" id="ARBA00022737"/>
    </source>
</evidence>
<dbReference type="InterPro" id="IPR032675">
    <property type="entry name" value="LRR_dom_sf"/>
</dbReference>
<evidence type="ECO:0000256" key="2">
    <source>
        <dbReference type="ARBA" id="ARBA00022614"/>
    </source>
</evidence>
<dbReference type="FunFam" id="3.80.10.10:FF:000041">
    <property type="entry name" value="LRR receptor-like serine/threonine-protein kinase ERECTA"/>
    <property type="match status" value="1"/>
</dbReference>
<dbReference type="Gene3D" id="3.80.10.10">
    <property type="entry name" value="Ribonuclease Inhibitor"/>
    <property type="match status" value="1"/>
</dbReference>
<evidence type="ECO:0000313" key="6">
    <source>
        <dbReference type="EMBL" id="CAJ1954590.1"/>
    </source>
</evidence>
<dbReference type="Proteomes" id="UP001295423">
    <property type="component" value="Unassembled WGS sequence"/>
</dbReference>
<keyword evidence="7" id="KW-1185">Reference proteome</keyword>
<gene>
    <name evidence="6" type="ORF">CYCCA115_LOCUS15184</name>
</gene>
<dbReference type="PANTHER" id="PTHR48059:SF30">
    <property type="entry name" value="OS06G0587000 PROTEIN"/>
    <property type="match status" value="1"/>
</dbReference>
<name>A0AAD2PVC2_9STRA</name>
<feature type="compositionally biased region" description="Low complexity" evidence="4">
    <location>
        <begin position="38"/>
        <end position="52"/>
    </location>
</feature>
<dbReference type="Pfam" id="PF13855">
    <property type="entry name" value="LRR_8"/>
    <property type="match status" value="1"/>
</dbReference>
<keyword evidence="5" id="KW-0472">Membrane</keyword>
<feature type="transmembrane region" description="Helical" evidence="5">
    <location>
        <begin position="110"/>
        <end position="132"/>
    </location>
</feature>
<evidence type="ECO:0000313" key="7">
    <source>
        <dbReference type="Proteomes" id="UP001295423"/>
    </source>
</evidence>
<dbReference type="SUPFAM" id="SSF52058">
    <property type="entry name" value="L domain-like"/>
    <property type="match status" value="1"/>
</dbReference>
<dbReference type="AlphaFoldDB" id="A0AAD2PVC2"/>
<evidence type="ECO:0000256" key="5">
    <source>
        <dbReference type="SAM" id="Phobius"/>
    </source>
</evidence>
<reference evidence="6" key="1">
    <citation type="submission" date="2023-08" db="EMBL/GenBank/DDBJ databases">
        <authorList>
            <person name="Audoor S."/>
            <person name="Bilcke G."/>
        </authorList>
    </citation>
    <scope>NUCLEOTIDE SEQUENCE</scope>
</reference>
<comment type="caution">
    <text evidence="6">The sequence shown here is derived from an EMBL/GenBank/DDBJ whole genome shotgun (WGS) entry which is preliminary data.</text>
</comment>
<evidence type="ECO:0000256" key="1">
    <source>
        <dbReference type="ARBA" id="ARBA00004196"/>
    </source>
</evidence>
<feature type="compositionally biased region" description="Basic and acidic residues" evidence="4">
    <location>
        <begin position="8"/>
        <end position="22"/>
    </location>
</feature>
<dbReference type="InterPro" id="IPR001611">
    <property type="entry name" value="Leu-rich_rpt"/>
</dbReference>
<sequence length="417" mass="45594">MKLFNKKNGADKADKTNAEKKKGGNAFTRKFRRGGDAETGTVATGNTANAENPNDSDSPFAWTVSYLASFMSVEVGLPEDEGVDVKHSLPVPPTKEELDEIERKKRNRKILLAILLLAFLGVIAFLVVFFLLKKDPNPLARSRIEILEDVLGSNVSPLEQLRDNSTVQHEAIMWFANDDPTYPELENVSEDLIVARYVSALLYMSTGGPEWRQQLNFMSDSSVCEWNDGGAGEVEEGIVCDSDDAGRVDGIVVDINNLVGTLPTELAALPYLKTLGLASNKFVGTLPPEYGEMSSLIYLGVSGNALTGSLPEELRKLTRLNSLNVHWNQFTGTVPTAYGEMTSLKVVHLEGNDLQGNLERSLCGRASPYEEFMSDCATRPAGNGQAEFLAEVTCFCCTECCFDGAGCRTLDTFNFDN</sequence>
<feature type="region of interest" description="Disordered" evidence="4">
    <location>
        <begin position="1"/>
        <end position="56"/>
    </location>
</feature>
<dbReference type="EMBL" id="CAKOGP040001869">
    <property type="protein sequence ID" value="CAJ1954590.1"/>
    <property type="molecule type" value="Genomic_DNA"/>
</dbReference>
<keyword evidence="5" id="KW-1133">Transmembrane helix</keyword>
<dbReference type="InterPro" id="IPR051848">
    <property type="entry name" value="PGIP"/>
</dbReference>
<evidence type="ECO:0008006" key="8">
    <source>
        <dbReference type="Google" id="ProtNLM"/>
    </source>
</evidence>
<organism evidence="6 7">
    <name type="scientific">Cylindrotheca closterium</name>
    <dbReference type="NCBI Taxonomy" id="2856"/>
    <lineage>
        <taxon>Eukaryota</taxon>
        <taxon>Sar</taxon>
        <taxon>Stramenopiles</taxon>
        <taxon>Ochrophyta</taxon>
        <taxon>Bacillariophyta</taxon>
        <taxon>Bacillariophyceae</taxon>
        <taxon>Bacillariophycidae</taxon>
        <taxon>Bacillariales</taxon>
        <taxon>Bacillariaceae</taxon>
        <taxon>Cylindrotheca</taxon>
    </lineage>
</organism>
<keyword evidence="3" id="KW-0677">Repeat</keyword>
<dbReference type="PANTHER" id="PTHR48059">
    <property type="entry name" value="POLYGALACTURONASE INHIBITOR 1"/>
    <property type="match status" value="1"/>
</dbReference>